<protein>
    <submittedName>
        <fullName evidence="1">Uncharacterized protein</fullName>
    </submittedName>
</protein>
<reference evidence="1 2" key="1">
    <citation type="submission" date="2019-08" db="EMBL/GenBank/DDBJ databases">
        <title>Bradyrhizobium hipponensis sp. nov., a rhizobium isolated from a Lupinus angustifolius root nodule in Tunisia.</title>
        <authorList>
            <person name="Off K."/>
            <person name="Rejili M."/>
            <person name="Mars M."/>
            <person name="Brachmann A."/>
            <person name="Marin M."/>
        </authorList>
    </citation>
    <scope>NUCLEOTIDE SEQUENCE [LARGE SCALE GENOMIC DNA]</scope>
    <source>
        <strain evidence="1 2">CTAW71</strain>
    </source>
</reference>
<sequence length="136" mass="14905">MASLPLIVLNQTNNTLVVTGSRGSDLSHVAINTDIPPLGGKIVAYFNTPGNMHDNWDWVYLTDLGTQAKYQIYVEWNRIVNNDTYAFFGYYNADSSQQNGNPSPFPADCAMTSFISSPNSGSFPVYILTKTPTAQG</sequence>
<keyword evidence="2" id="KW-1185">Reference proteome</keyword>
<evidence type="ECO:0000313" key="2">
    <source>
        <dbReference type="Proteomes" id="UP000324758"/>
    </source>
</evidence>
<dbReference type="EMBL" id="VSSS01000121">
    <property type="protein sequence ID" value="TYL82246.1"/>
    <property type="molecule type" value="Genomic_DNA"/>
</dbReference>
<dbReference type="AlphaFoldDB" id="A0A5D3K0D6"/>
<organism evidence="1 2">
    <name type="scientific">Bradyrhizobium rifense</name>
    <dbReference type="NCBI Taxonomy" id="515499"/>
    <lineage>
        <taxon>Bacteria</taxon>
        <taxon>Pseudomonadati</taxon>
        <taxon>Pseudomonadota</taxon>
        <taxon>Alphaproteobacteria</taxon>
        <taxon>Hyphomicrobiales</taxon>
        <taxon>Nitrobacteraceae</taxon>
        <taxon>Bradyrhizobium</taxon>
    </lineage>
</organism>
<evidence type="ECO:0000313" key="1">
    <source>
        <dbReference type="EMBL" id="TYL82246.1"/>
    </source>
</evidence>
<proteinExistence type="predicted"/>
<name>A0A5D3K0D6_9BRAD</name>
<accession>A0A5D3K0D6</accession>
<gene>
    <name evidence="1" type="ORF">FXB40_47220</name>
</gene>
<dbReference type="Proteomes" id="UP000324758">
    <property type="component" value="Unassembled WGS sequence"/>
</dbReference>
<comment type="caution">
    <text evidence="1">The sequence shown here is derived from an EMBL/GenBank/DDBJ whole genome shotgun (WGS) entry which is preliminary data.</text>
</comment>
<dbReference type="RefSeq" id="WP_148779079.1">
    <property type="nucleotide sequence ID" value="NZ_VSSS01000121.1"/>
</dbReference>